<evidence type="ECO:0000313" key="1">
    <source>
        <dbReference type="EMBL" id="TFE43998.1"/>
    </source>
</evidence>
<comment type="caution">
    <text evidence="1">The sequence shown here is derived from an EMBL/GenBank/DDBJ whole genome shotgun (WGS) entry which is preliminary data.</text>
</comment>
<sequence length="60" mass="6687">MQSTQRRIFIRSAQIAFKLQPPVSYQARLNRAAIGNIDRLFTQIAVARRAALSDPMALSG</sequence>
<organism evidence="1 2">
    <name type="scientific">Paraburkholderia dipogonis</name>
    <dbReference type="NCBI Taxonomy" id="1211383"/>
    <lineage>
        <taxon>Bacteria</taxon>
        <taxon>Pseudomonadati</taxon>
        <taxon>Pseudomonadota</taxon>
        <taxon>Betaproteobacteria</taxon>
        <taxon>Burkholderiales</taxon>
        <taxon>Burkholderiaceae</taxon>
        <taxon>Paraburkholderia</taxon>
    </lineage>
</organism>
<evidence type="ECO:0000313" key="2">
    <source>
        <dbReference type="Proteomes" id="UP000297385"/>
    </source>
</evidence>
<proteinExistence type="predicted"/>
<accession>A0A4Y8N3F7</accession>
<gene>
    <name evidence="1" type="ORF">E2553_02505</name>
</gene>
<dbReference type="GeneID" id="97307667"/>
<protein>
    <submittedName>
        <fullName evidence="1">Uncharacterized protein</fullName>
    </submittedName>
</protein>
<name>A0A4Y8N3F7_9BURK</name>
<dbReference type="Proteomes" id="UP000297385">
    <property type="component" value="Unassembled WGS sequence"/>
</dbReference>
<reference evidence="1 2" key="1">
    <citation type="submission" date="2019-03" db="EMBL/GenBank/DDBJ databases">
        <title>Complete Genome Sequence of Paraburkholderia dipogonis ICMP 19430T, a Nitrogen-fixing Symbiont of the South African Invasive Legume Dipogon lignosus in New Zealand.</title>
        <authorList>
            <person name="De Meyer S.E."/>
        </authorList>
    </citation>
    <scope>NUCLEOTIDE SEQUENCE [LARGE SCALE GENOMIC DNA]</scope>
    <source>
        <strain evidence="1 2">ICMP 19430</strain>
    </source>
</reference>
<dbReference type="RefSeq" id="WP_134455881.1">
    <property type="nucleotide sequence ID" value="NZ_JBHMFL010000037.1"/>
</dbReference>
<dbReference type="EMBL" id="SNVI01000001">
    <property type="protein sequence ID" value="TFE43998.1"/>
    <property type="molecule type" value="Genomic_DNA"/>
</dbReference>
<dbReference type="AlphaFoldDB" id="A0A4Y8N3F7"/>